<evidence type="ECO:0008006" key="3">
    <source>
        <dbReference type="Google" id="ProtNLM"/>
    </source>
</evidence>
<organism evidence="1 2">
    <name type="scientific">Propioniciclava flava</name>
    <dbReference type="NCBI Taxonomy" id="2072026"/>
    <lineage>
        <taxon>Bacteria</taxon>
        <taxon>Bacillati</taxon>
        <taxon>Actinomycetota</taxon>
        <taxon>Actinomycetes</taxon>
        <taxon>Propionibacteriales</taxon>
        <taxon>Propionibacteriaceae</taxon>
        <taxon>Propioniciclava</taxon>
    </lineage>
</organism>
<dbReference type="GO" id="GO:0008887">
    <property type="term" value="F:glycerate kinase activity"/>
    <property type="evidence" value="ECO:0007669"/>
    <property type="project" value="InterPro"/>
</dbReference>
<evidence type="ECO:0000313" key="2">
    <source>
        <dbReference type="Proteomes" id="UP000290624"/>
    </source>
</evidence>
<dbReference type="PANTHER" id="PTHR21599:SF0">
    <property type="entry name" value="GLYCERATE KINASE"/>
    <property type="match status" value="1"/>
</dbReference>
<dbReference type="Pfam" id="PF02595">
    <property type="entry name" value="Gly_kinase"/>
    <property type="match status" value="1"/>
</dbReference>
<dbReference type="InterPro" id="IPR036129">
    <property type="entry name" value="Glycerate_kinase_sf"/>
</dbReference>
<dbReference type="InterPro" id="IPR004381">
    <property type="entry name" value="Glycerate_kinase"/>
</dbReference>
<dbReference type="OrthoDB" id="3733540at2"/>
<dbReference type="PANTHER" id="PTHR21599">
    <property type="entry name" value="GLYCERATE KINASE"/>
    <property type="match status" value="1"/>
</dbReference>
<dbReference type="EMBL" id="PPCV01000004">
    <property type="protein sequence ID" value="RXW32323.1"/>
    <property type="molecule type" value="Genomic_DNA"/>
</dbReference>
<keyword evidence="2" id="KW-1185">Reference proteome</keyword>
<protein>
    <recommendedName>
        <fullName evidence="3">Glycerate kinase</fullName>
    </recommendedName>
</protein>
<dbReference type="RefSeq" id="WP_129458544.1">
    <property type="nucleotide sequence ID" value="NZ_PPCV01000004.1"/>
</dbReference>
<evidence type="ECO:0000313" key="1">
    <source>
        <dbReference type="EMBL" id="RXW32323.1"/>
    </source>
</evidence>
<dbReference type="Proteomes" id="UP000290624">
    <property type="component" value="Unassembled WGS sequence"/>
</dbReference>
<proteinExistence type="predicted"/>
<dbReference type="GO" id="GO:0031388">
    <property type="term" value="P:organic acid phosphorylation"/>
    <property type="evidence" value="ECO:0007669"/>
    <property type="project" value="InterPro"/>
</dbReference>
<accession>A0A4Q2EGZ6</accession>
<reference evidence="1 2" key="1">
    <citation type="submission" date="2018-01" db="EMBL/GenBank/DDBJ databases">
        <title>Lactibacter flavus gen. nov., sp. nov., a novel bacterium of the family Propionibacteriaceae isolated from raw milk and dairy products.</title>
        <authorList>
            <person name="Wenning M."/>
            <person name="Breitenwieser F."/>
            <person name="Huptas C."/>
            <person name="von Neubeck M."/>
            <person name="Busse H.-J."/>
            <person name="Scherer S."/>
        </authorList>
    </citation>
    <scope>NUCLEOTIDE SEQUENCE [LARGE SCALE GENOMIC DNA]</scope>
    <source>
        <strain evidence="1 2">VG341</strain>
    </source>
</reference>
<dbReference type="AlphaFoldDB" id="A0A4Q2EGZ6"/>
<name>A0A4Q2EGZ6_9ACTN</name>
<sequence>MRLLICTDRIGALASVDAGAALGRAFVAAKPEAQVAVVPMAAAGADLQQALAELGDDAVVVSAPTDGAVPEPGIDLHASTFELGVRLADALAQHPRRVVVDVTGVRAHDGGAGLLAALGATADVPLNKGVGALAGLTNLDVSAARAAVGDTELVAVIDPAQLGDLLLGLRGLTARRGHATGTDPAIMLATDASLGALAGALGVQDAPGMGAAGGSLVALNAVGAWLTSGPALCAAVAGLEKTAALADVIVTGGDHLDFVRRGGPVVGEVISLAERTLRPCVAVARSVEVSSRELRTFGVEIAYTLGGGPELGGDELSARAAGMANSWTW</sequence>
<dbReference type="Gene3D" id="3.90.1510.10">
    <property type="entry name" value="Glycerate kinase, domain 2"/>
    <property type="match status" value="1"/>
</dbReference>
<dbReference type="SUPFAM" id="SSF110738">
    <property type="entry name" value="Glycerate kinase I"/>
    <property type="match status" value="1"/>
</dbReference>
<dbReference type="InterPro" id="IPR018193">
    <property type="entry name" value="Glyc_kinase_flavodox-like_fold"/>
</dbReference>
<comment type="caution">
    <text evidence="1">The sequence shown here is derived from an EMBL/GenBank/DDBJ whole genome shotgun (WGS) entry which is preliminary data.</text>
</comment>
<gene>
    <name evidence="1" type="ORF">C1706_07120</name>
</gene>